<sequence length="449" mass="48826">MAKKKKPSTSTTAGTSKVDLKSPLSPTGKDRPPIPSIFIPPTPSPSTQGPSSEEKPNLSHAAYTTPPASPPSQRAPLPSVSDVINSPKSPAEELNLNATAIVSPDLLALANFQASIKQALANLSTTIGELEEQSSRMQELGVDIKVHEQIDLLRVEVEKQIARQKADLETVEQTLAVKVKAALTELIKERMRESVRETISKLVQDKVHGELMAQIPGELREKLIAHHRQIEEVKSSIHNSEARRYNASLQSASLEVPLRPLLRPLPTPEQSPYPNLATSVPAPAPTPIRRSTSAFSGMCGPISRSQSYQHNNHSVAPTPSALFPKDLKSLFALGPDATKILLKEYGLESTTPSPTAEEANLGAPKMQRRASSNKSKAATAASQQPSIPEESDVEEEDVQLEAHVQDMNKFMSHIGVPFLMVPPPKRKETNAEKRRKLAPLIINTAPFVR</sequence>
<feature type="compositionally biased region" description="Low complexity" evidence="2">
    <location>
        <begin position="370"/>
        <end position="386"/>
    </location>
</feature>
<name>A8N644_COPC7</name>
<dbReference type="HOGENOM" id="CLU_050078_1_0_1"/>
<feature type="region of interest" description="Disordered" evidence="2">
    <location>
        <begin position="1"/>
        <end position="86"/>
    </location>
</feature>
<feature type="region of interest" description="Disordered" evidence="2">
    <location>
        <begin position="265"/>
        <end position="284"/>
    </location>
</feature>
<proteinExistence type="predicted"/>
<feature type="compositionally biased region" description="Low complexity" evidence="2">
    <location>
        <begin position="8"/>
        <end position="17"/>
    </location>
</feature>
<dbReference type="eggNOG" id="ENOG502R157">
    <property type="taxonomic scope" value="Eukaryota"/>
</dbReference>
<dbReference type="GeneID" id="6006766"/>
<evidence type="ECO:0000313" key="3">
    <source>
        <dbReference type="EMBL" id="EAU91474.2"/>
    </source>
</evidence>
<dbReference type="VEuPathDB" id="FungiDB:CC1G_01963"/>
<evidence type="ECO:0000256" key="1">
    <source>
        <dbReference type="SAM" id="Coils"/>
    </source>
</evidence>
<comment type="caution">
    <text evidence="3">The sequence shown here is derived from an EMBL/GenBank/DDBJ whole genome shotgun (WGS) entry which is preliminary data.</text>
</comment>
<organism evidence="3 4">
    <name type="scientific">Coprinopsis cinerea (strain Okayama-7 / 130 / ATCC MYA-4618 / FGSC 9003)</name>
    <name type="common">Inky cap fungus</name>
    <name type="synonym">Hormographiella aspergillata</name>
    <dbReference type="NCBI Taxonomy" id="240176"/>
    <lineage>
        <taxon>Eukaryota</taxon>
        <taxon>Fungi</taxon>
        <taxon>Dikarya</taxon>
        <taxon>Basidiomycota</taxon>
        <taxon>Agaricomycotina</taxon>
        <taxon>Agaricomycetes</taxon>
        <taxon>Agaricomycetidae</taxon>
        <taxon>Agaricales</taxon>
        <taxon>Agaricineae</taxon>
        <taxon>Psathyrellaceae</taxon>
        <taxon>Coprinopsis</taxon>
    </lineage>
</organism>
<protein>
    <submittedName>
        <fullName evidence="3">Uncharacterized protein</fullName>
    </submittedName>
</protein>
<dbReference type="InParanoid" id="A8N644"/>
<feature type="coiled-coil region" evidence="1">
    <location>
        <begin position="113"/>
        <end position="174"/>
    </location>
</feature>
<accession>A8N644</accession>
<evidence type="ECO:0000256" key="2">
    <source>
        <dbReference type="SAM" id="MobiDB-lite"/>
    </source>
</evidence>
<gene>
    <name evidence="3" type="ORF">CC1G_01963</name>
</gene>
<dbReference type="EMBL" id="AACS02000003">
    <property type="protein sequence ID" value="EAU91474.2"/>
    <property type="molecule type" value="Genomic_DNA"/>
</dbReference>
<feature type="compositionally biased region" description="Pro residues" evidence="2">
    <location>
        <begin position="33"/>
        <end position="44"/>
    </location>
</feature>
<evidence type="ECO:0000313" key="4">
    <source>
        <dbReference type="Proteomes" id="UP000001861"/>
    </source>
</evidence>
<dbReference type="KEGG" id="cci:CC1G_01963"/>
<feature type="region of interest" description="Disordered" evidence="2">
    <location>
        <begin position="349"/>
        <end position="397"/>
    </location>
</feature>
<dbReference type="AlphaFoldDB" id="A8N644"/>
<dbReference type="Proteomes" id="UP000001861">
    <property type="component" value="Unassembled WGS sequence"/>
</dbReference>
<dbReference type="RefSeq" id="XP_001830327.2">
    <property type="nucleotide sequence ID" value="XM_001830275.2"/>
</dbReference>
<keyword evidence="1" id="KW-0175">Coiled coil</keyword>
<reference evidence="3 4" key="1">
    <citation type="journal article" date="2010" name="Proc. Natl. Acad. Sci. U.S.A.">
        <title>Insights into evolution of multicellular fungi from the assembled chromosomes of the mushroom Coprinopsis cinerea (Coprinus cinereus).</title>
        <authorList>
            <person name="Stajich J.E."/>
            <person name="Wilke S.K."/>
            <person name="Ahren D."/>
            <person name="Au C.H."/>
            <person name="Birren B.W."/>
            <person name="Borodovsky M."/>
            <person name="Burns C."/>
            <person name="Canback B."/>
            <person name="Casselton L.A."/>
            <person name="Cheng C.K."/>
            <person name="Deng J."/>
            <person name="Dietrich F.S."/>
            <person name="Fargo D.C."/>
            <person name="Farman M.L."/>
            <person name="Gathman A.C."/>
            <person name="Goldberg J."/>
            <person name="Guigo R."/>
            <person name="Hoegger P.J."/>
            <person name="Hooker J.B."/>
            <person name="Huggins A."/>
            <person name="James T.Y."/>
            <person name="Kamada T."/>
            <person name="Kilaru S."/>
            <person name="Kodira C."/>
            <person name="Kues U."/>
            <person name="Kupfer D."/>
            <person name="Kwan H.S."/>
            <person name="Lomsadze A."/>
            <person name="Li W."/>
            <person name="Lilly W.W."/>
            <person name="Ma L.J."/>
            <person name="Mackey A.J."/>
            <person name="Manning G."/>
            <person name="Martin F."/>
            <person name="Muraguchi H."/>
            <person name="Natvig D.O."/>
            <person name="Palmerini H."/>
            <person name="Ramesh M.A."/>
            <person name="Rehmeyer C.J."/>
            <person name="Roe B.A."/>
            <person name="Shenoy N."/>
            <person name="Stanke M."/>
            <person name="Ter-Hovhannisyan V."/>
            <person name="Tunlid A."/>
            <person name="Velagapudi R."/>
            <person name="Vision T.J."/>
            <person name="Zeng Q."/>
            <person name="Zolan M.E."/>
            <person name="Pukkila P.J."/>
        </authorList>
    </citation>
    <scope>NUCLEOTIDE SEQUENCE [LARGE SCALE GENOMIC DNA]</scope>
    <source>
        <strain evidence="4">Okayama-7 / 130 / ATCC MYA-4618 / FGSC 9003</strain>
    </source>
</reference>
<dbReference type="OrthoDB" id="6474464at2759"/>
<keyword evidence="4" id="KW-1185">Reference proteome</keyword>